<sequence length="142" mass="15088">MNKIEKKLYTATVTVQGGRDGKAVSSDDRLNVDLRYPKEIGGNGEGTNPEQLFAAGFAACFEGAMGTVLRLKKIKSEGISIVSNVTLGKDANDGYALSVTLDITIKGVERSIAQEVVDEAHKVCPYAKATRGNIEVISNIVG</sequence>
<protein>
    <submittedName>
        <fullName evidence="2">Ohr subfamily peroxiredoxin</fullName>
    </submittedName>
</protein>
<dbReference type="AlphaFoldDB" id="A0A328U6I8"/>
<proteinExistence type="inferred from homology"/>
<keyword evidence="3" id="KW-1185">Reference proteome</keyword>
<dbReference type="InterPro" id="IPR019953">
    <property type="entry name" value="OHR"/>
</dbReference>
<dbReference type="PANTHER" id="PTHR33797">
    <property type="entry name" value="ORGANIC HYDROPEROXIDE RESISTANCE PROTEIN-LIKE"/>
    <property type="match status" value="1"/>
</dbReference>
<name>A0A328U6I8_9BACL</name>
<dbReference type="InterPro" id="IPR003718">
    <property type="entry name" value="OsmC/Ohr_fam"/>
</dbReference>
<dbReference type="InterPro" id="IPR036102">
    <property type="entry name" value="OsmC/Ohrsf"/>
</dbReference>
<comment type="caution">
    <text evidence="2">The sequence shown here is derived from an EMBL/GenBank/DDBJ whole genome shotgun (WGS) entry which is preliminary data.</text>
</comment>
<accession>A0A328U6I8</accession>
<dbReference type="RefSeq" id="WP_112881601.1">
    <property type="nucleotide sequence ID" value="NZ_QLUW01000001.1"/>
</dbReference>
<dbReference type="EMBL" id="QLUW01000001">
    <property type="protein sequence ID" value="RAP78478.1"/>
    <property type="molecule type" value="Genomic_DNA"/>
</dbReference>
<dbReference type="OrthoDB" id="9797508at2"/>
<dbReference type="PANTHER" id="PTHR33797:SF2">
    <property type="entry name" value="ORGANIC HYDROPEROXIDE RESISTANCE PROTEIN-LIKE"/>
    <property type="match status" value="1"/>
</dbReference>
<dbReference type="Gene3D" id="3.30.300.20">
    <property type="match status" value="1"/>
</dbReference>
<dbReference type="Pfam" id="PF02566">
    <property type="entry name" value="OsmC"/>
    <property type="match status" value="1"/>
</dbReference>
<reference evidence="2 3" key="1">
    <citation type="submission" date="2018-06" db="EMBL/GenBank/DDBJ databases">
        <title>Paenibacillus montanisoli sp. nov., isolated from mountain area soil.</title>
        <authorList>
            <person name="Wu M."/>
        </authorList>
    </citation>
    <scope>NUCLEOTIDE SEQUENCE [LARGE SCALE GENOMIC DNA]</scope>
    <source>
        <strain evidence="2 3">RA17</strain>
    </source>
</reference>
<dbReference type="GO" id="GO:0006979">
    <property type="term" value="P:response to oxidative stress"/>
    <property type="evidence" value="ECO:0007669"/>
    <property type="project" value="InterPro"/>
</dbReference>
<evidence type="ECO:0000256" key="1">
    <source>
        <dbReference type="ARBA" id="ARBA00007378"/>
    </source>
</evidence>
<comment type="similarity">
    <text evidence="1">Belongs to the OsmC/Ohr family.</text>
</comment>
<gene>
    <name evidence="2" type="ORF">DL346_08670</name>
</gene>
<dbReference type="Gene3D" id="2.20.25.10">
    <property type="match status" value="1"/>
</dbReference>
<dbReference type="NCBIfam" id="TIGR03561">
    <property type="entry name" value="organ_hyd_perox"/>
    <property type="match status" value="1"/>
</dbReference>
<dbReference type="SUPFAM" id="SSF82784">
    <property type="entry name" value="OsmC-like"/>
    <property type="match status" value="1"/>
</dbReference>
<evidence type="ECO:0000313" key="2">
    <source>
        <dbReference type="EMBL" id="RAP78478.1"/>
    </source>
</evidence>
<evidence type="ECO:0000313" key="3">
    <source>
        <dbReference type="Proteomes" id="UP000249260"/>
    </source>
</evidence>
<organism evidence="2 3">
    <name type="scientific">Paenibacillus montanisoli</name>
    <dbReference type="NCBI Taxonomy" id="2081970"/>
    <lineage>
        <taxon>Bacteria</taxon>
        <taxon>Bacillati</taxon>
        <taxon>Bacillota</taxon>
        <taxon>Bacilli</taxon>
        <taxon>Bacillales</taxon>
        <taxon>Paenibacillaceae</taxon>
        <taxon>Paenibacillus</taxon>
    </lineage>
</organism>
<dbReference type="Proteomes" id="UP000249260">
    <property type="component" value="Unassembled WGS sequence"/>
</dbReference>
<dbReference type="InterPro" id="IPR015946">
    <property type="entry name" value="KH_dom-like_a/b"/>
</dbReference>